<dbReference type="SUPFAM" id="SSF75005">
    <property type="entry name" value="Arabinanase/levansucrase/invertase"/>
    <property type="match status" value="1"/>
</dbReference>
<accession>A0A1S1R2D9</accession>
<comment type="caution">
    <text evidence="1">The sequence shown here is derived from an EMBL/GenBank/DDBJ whole genome shotgun (WGS) entry which is preliminary data.</text>
</comment>
<name>A0A1S1R2D9_9ACTN</name>
<dbReference type="EMBL" id="MBLM01000102">
    <property type="protein sequence ID" value="OHV39472.1"/>
    <property type="molecule type" value="Genomic_DNA"/>
</dbReference>
<gene>
    <name evidence="1" type="ORF">CC117_14810</name>
</gene>
<dbReference type="Proteomes" id="UP000179627">
    <property type="component" value="Unassembled WGS sequence"/>
</dbReference>
<evidence type="ECO:0000313" key="1">
    <source>
        <dbReference type="EMBL" id="OHV39472.1"/>
    </source>
</evidence>
<dbReference type="Gene3D" id="2.115.10.20">
    <property type="entry name" value="Glycosyl hydrolase domain, family 43"/>
    <property type="match status" value="2"/>
</dbReference>
<reference evidence="2" key="1">
    <citation type="submission" date="2016-07" db="EMBL/GenBank/DDBJ databases">
        <title>Sequence Frankia sp. strain CcI1.17.</title>
        <authorList>
            <person name="Ghodhbane-Gtari F."/>
            <person name="Swanson E."/>
            <person name="Gueddou A."/>
            <person name="Morris K."/>
            <person name="Hezbri K."/>
            <person name="Ktari A."/>
            <person name="Nouioui I."/>
            <person name="Abebe-Akele F."/>
            <person name="Simpson S."/>
            <person name="Thomas K."/>
            <person name="Gtari M."/>
            <person name="Tisa L.S."/>
            <person name="Hurst S."/>
        </authorList>
    </citation>
    <scope>NUCLEOTIDE SEQUENCE [LARGE SCALE GENOMIC DNA]</scope>
    <source>
        <strain evidence="2">Cc1.17</strain>
    </source>
</reference>
<organism evidence="1 2">
    <name type="scientific">Parafrankia colletiae</name>
    <dbReference type="NCBI Taxonomy" id="573497"/>
    <lineage>
        <taxon>Bacteria</taxon>
        <taxon>Bacillati</taxon>
        <taxon>Actinomycetota</taxon>
        <taxon>Actinomycetes</taxon>
        <taxon>Frankiales</taxon>
        <taxon>Frankiaceae</taxon>
        <taxon>Parafrankia</taxon>
    </lineage>
</organism>
<evidence type="ECO:0000313" key="2">
    <source>
        <dbReference type="Proteomes" id="UP000179627"/>
    </source>
</evidence>
<protein>
    <submittedName>
        <fullName evidence="1">Uncharacterized protein</fullName>
    </submittedName>
</protein>
<keyword evidence="2" id="KW-1185">Reference proteome</keyword>
<sequence length="309" mass="33593">MRRVVTYETGQTAPDIPLPTQDRAVTVVAPPGDGPGYWAGAPSAVLADGVFYLAYRLRRPVGHGRGYAVMIASSVDGEQFTPLQRINRDDFPAESLERPALVRTPDGRWRLYVSCATPGSPHWWVDVLEADTPDGFDPATRRTVLPGDRATAVKDPVVVWHDGQWHLWASCHLLDDPAATDRMDSRYATSPDGMSWTWRGTALAPRAGAWDARGVRIASVVVGSDGGTFAYYDGRANAAENWSERTGLAVGTFERFEPVGDGPAAVSPHGGALRYVSAVALPGGGYRLYYEQARADGSHELRTEVYPPR</sequence>
<dbReference type="InterPro" id="IPR023296">
    <property type="entry name" value="Glyco_hydro_beta-prop_sf"/>
</dbReference>
<dbReference type="AlphaFoldDB" id="A0A1S1R2D9"/>
<proteinExistence type="predicted"/>